<feature type="region of interest" description="Disordered" evidence="1">
    <location>
        <begin position="1"/>
        <end position="48"/>
    </location>
</feature>
<dbReference type="Proteomes" id="UP001472677">
    <property type="component" value="Unassembled WGS sequence"/>
</dbReference>
<reference evidence="2 3" key="1">
    <citation type="journal article" date="2024" name="G3 (Bethesda)">
        <title>Genome assembly of Hibiscus sabdariffa L. provides insights into metabolisms of medicinal natural products.</title>
        <authorList>
            <person name="Kim T."/>
        </authorList>
    </citation>
    <scope>NUCLEOTIDE SEQUENCE [LARGE SCALE GENOMIC DNA]</scope>
    <source>
        <strain evidence="2">TK-2024</strain>
        <tissue evidence="2">Old leaves</tissue>
    </source>
</reference>
<keyword evidence="3" id="KW-1185">Reference proteome</keyword>
<evidence type="ECO:0000256" key="1">
    <source>
        <dbReference type="SAM" id="MobiDB-lite"/>
    </source>
</evidence>
<protein>
    <submittedName>
        <fullName evidence="2">Uncharacterized protein</fullName>
    </submittedName>
</protein>
<name>A0ABR2EAC5_9ROSI</name>
<accession>A0ABR2EAC5</accession>
<feature type="compositionally biased region" description="Basic and acidic residues" evidence="1">
    <location>
        <begin position="24"/>
        <end position="39"/>
    </location>
</feature>
<proteinExistence type="predicted"/>
<gene>
    <name evidence="2" type="ORF">V6N12_002905</name>
</gene>
<evidence type="ECO:0000313" key="3">
    <source>
        <dbReference type="Proteomes" id="UP001472677"/>
    </source>
</evidence>
<organism evidence="2 3">
    <name type="scientific">Hibiscus sabdariffa</name>
    <name type="common">roselle</name>
    <dbReference type="NCBI Taxonomy" id="183260"/>
    <lineage>
        <taxon>Eukaryota</taxon>
        <taxon>Viridiplantae</taxon>
        <taxon>Streptophyta</taxon>
        <taxon>Embryophyta</taxon>
        <taxon>Tracheophyta</taxon>
        <taxon>Spermatophyta</taxon>
        <taxon>Magnoliopsida</taxon>
        <taxon>eudicotyledons</taxon>
        <taxon>Gunneridae</taxon>
        <taxon>Pentapetalae</taxon>
        <taxon>rosids</taxon>
        <taxon>malvids</taxon>
        <taxon>Malvales</taxon>
        <taxon>Malvaceae</taxon>
        <taxon>Malvoideae</taxon>
        <taxon>Hibiscus</taxon>
    </lineage>
</organism>
<comment type="caution">
    <text evidence="2">The sequence shown here is derived from an EMBL/GenBank/DDBJ whole genome shotgun (WGS) entry which is preliminary data.</text>
</comment>
<sequence length="83" mass="8663">MAGGGGNGRPTDEATTSSSPMEQIRPDVRGEREKERKGGEGLGISSRGEGAAGWVLNPLLATFRNANATICGLPQRLLAKMPL</sequence>
<dbReference type="EMBL" id="JBBPBM010000017">
    <property type="protein sequence ID" value="KAK8556506.1"/>
    <property type="molecule type" value="Genomic_DNA"/>
</dbReference>
<evidence type="ECO:0000313" key="2">
    <source>
        <dbReference type="EMBL" id="KAK8556506.1"/>
    </source>
</evidence>